<keyword evidence="2" id="KW-1185">Reference proteome</keyword>
<protein>
    <submittedName>
        <fullName evidence="1">Uncharacterized protein</fullName>
    </submittedName>
</protein>
<accession>A0A1W6ZM55</accession>
<gene>
    <name evidence="1" type="ORF">CAK95_04930</name>
</gene>
<name>A0A1W6ZM55_9HYPH</name>
<sequence>MAAAEKASSYFVVLPTERRPMIEIMRRVGGKVISSYLDSGAGDVLSEAGPLLMANLSLRSVDAAGGVPLGRKLR</sequence>
<organism evidence="1 2">
    <name type="scientific">Pseudorhodoplanes sinuspersici</name>
    <dbReference type="NCBI Taxonomy" id="1235591"/>
    <lineage>
        <taxon>Bacteria</taxon>
        <taxon>Pseudomonadati</taxon>
        <taxon>Pseudomonadota</taxon>
        <taxon>Alphaproteobacteria</taxon>
        <taxon>Hyphomicrobiales</taxon>
        <taxon>Pseudorhodoplanes</taxon>
    </lineage>
</organism>
<reference evidence="1 2" key="1">
    <citation type="submission" date="2017-05" db="EMBL/GenBank/DDBJ databases">
        <title>Full genome sequence of Pseudorhodoplanes sinuspersici.</title>
        <authorList>
            <person name="Dastgheib S.M.M."/>
            <person name="Shavandi M."/>
            <person name="Tirandaz H."/>
        </authorList>
    </citation>
    <scope>NUCLEOTIDE SEQUENCE [LARGE SCALE GENOMIC DNA]</scope>
    <source>
        <strain evidence="1 2">RIPI110</strain>
    </source>
</reference>
<evidence type="ECO:0000313" key="2">
    <source>
        <dbReference type="Proteomes" id="UP000194137"/>
    </source>
</evidence>
<proteinExistence type="predicted"/>
<dbReference type="Proteomes" id="UP000194137">
    <property type="component" value="Chromosome"/>
</dbReference>
<dbReference type="AlphaFoldDB" id="A0A1W6ZM55"/>
<evidence type="ECO:0000313" key="1">
    <source>
        <dbReference type="EMBL" id="ARP98503.1"/>
    </source>
</evidence>
<dbReference type="EMBL" id="CP021112">
    <property type="protein sequence ID" value="ARP98503.1"/>
    <property type="molecule type" value="Genomic_DNA"/>
</dbReference>
<dbReference type="KEGG" id="psin:CAK95_04930"/>